<dbReference type="RefSeq" id="WP_323984355.1">
    <property type="nucleotide sequence ID" value="NZ_JAYKBW010000019.1"/>
</dbReference>
<dbReference type="Proteomes" id="UP001311730">
    <property type="component" value="Unassembled WGS sequence"/>
</dbReference>
<dbReference type="Pfam" id="PF10130">
    <property type="entry name" value="PIN_2"/>
    <property type="match status" value="1"/>
</dbReference>
<gene>
    <name evidence="2" type="ORF">VJJ08_13845</name>
</gene>
<name>A0ABU5ZBL4_9FLAO</name>
<evidence type="ECO:0000313" key="2">
    <source>
        <dbReference type="EMBL" id="MEB3076370.1"/>
    </source>
</evidence>
<feature type="domain" description="PIN" evidence="1">
    <location>
        <begin position="5"/>
        <end position="142"/>
    </location>
</feature>
<dbReference type="InterPro" id="IPR029060">
    <property type="entry name" value="PIN-like_dom_sf"/>
</dbReference>
<evidence type="ECO:0000259" key="1">
    <source>
        <dbReference type="Pfam" id="PF10130"/>
    </source>
</evidence>
<reference evidence="2 3" key="1">
    <citation type="submission" date="2023-12" db="EMBL/GenBank/DDBJ databases">
        <title>Genomic sequences of Capnocytophaga and Parvimonas strains.</title>
        <authorList>
            <person name="Watt R.M."/>
            <person name="Wang M."/>
            <person name="Yang T."/>
            <person name="Tong W.M."/>
        </authorList>
    </citation>
    <scope>NUCLEOTIDE SEQUENCE [LARGE SCALE GENOMIC DNA]</scope>
    <source>
        <strain evidence="2 3">CCUG 13096</strain>
    </source>
</reference>
<dbReference type="SUPFAM" id="SSF88723">
    <property type="entry name" value="PIN domain-like"/>
    <property type="match status" value="1"/>
</dbReference>
<dbReference type="EMBL" id="JAYKBW010000019">
    <property type="protein sequence ID" value="MEB3076370.1"/>
    <property type="molecule type" value="Genomic_DNA"/>
</dbReference>
<evidence type="ECO:0000313" key="3">
    <source>
        <dbReference type="Proteomes" id="UP001311730"/>
    </source>
</evidence>
<accession>A0ABU5ZBL4</accession>
<organism evidence="2 3">
    <name type="scientific">Capnocytophaga gingivalis</name>
    <dbReference type="NCBI Taxonomy" id="1017"/>
    <lineage>
        <taxon>Bacteria</taxon>
        <taxon>Pseudomonadati</taxon>
        <taxon>Bacteroidota</taxon>
        <taxon>Flavobacteriia</taxon>
        <taxon>Flavobacteriales</taxon>
        <taxon>Flavobacteriaceae</taxon>
        <taxon>Capnocytophaga</taxon>
    </lineage>
</organism>
<proteinExistence type="predicted"/>
<sequence>MIVITDSNIFFSALISPNGVVATVLKERKTIQYLVPEYLLDEIEEHLPRLSKFLNKTNKEIKKELSNLLKGVKMLSMEEISKENNEKAKKIVEGIDSDDAPFVAFYLQYKHKIWSGDKELRKGLTAKGYGHFFVTTEELRQKLYKKQ</sequence>
<keyword evidence="3" id="KW-1185">Reference proteome</keyword>
<protein>
    <submittedName>
        <fullName evidence="2">PIN domain-containing protein</fullName>
    </submittedName>
</protein>
<dbReference type="InterPro" id="IPR002716">
    <property type="entry name" value="PIN_dom"/>
</dbReference>
<comment type="caution">
    <text evidence="2">The sequence shown here is derived from an EMBL/GenBank/DDBJ whole genome shotgun (WGS) entry which is preliminary data.</text>
</comment>